<organism evidence="1 2">
    <name type="scientific">Aspergillus eucalypticola (strain CBS 122712 / IBT 29274)</name>
    <dbReference type="NCBI Taxonomy" id="1448314"/>
    <lineage>
        <taxon>Eukaryota</taxon>
        <taxon>Fungi</taxon>
        <taxon>Dikarya</taxon>
        <taxon>Ascomycota</taxon>
        <taxon>Pezizomycotina</taxon>
        <taxon>Eurotiomycetes</taxon>
        <taxon>Eurotiomycetidae</taxon>
        <taxon>Eurotiales</taxon>
        <taxon>Aspergillaceae</taxon>
        <taxon>Aspergillus</taxon>
        <taxon>Aspergillus subgen. Circumdati</taxon>
    </lineage>
</organism>
<evidence type="ECO:0000313" key="1">
    <source>
        <dbReference type="EMBL" id="PWY75653.1"/>
    </source>
</evidence>
<comment type="caution">
    <text evidence="1">The sequence shown here is derived from an EMBL/GenBank/DDBJ whole genome shotgun (WGS) entry which is preliminary data.</text>
</comment>
<dbReference type="GeneID" id="37054689"/>
<dbReference type="RefSeq" id="XP_025389183.1">
    <property type="nucleotide sequence ID" value="XM_025532727.1"/>
</dbReference>
<evidence type="ECO:0000313" key="2">
    <source>
        <dbReference type="Proteomes" id="UP000246171"/>
    </source>
</evidence>
<reference evidence="1" key="1">
    <citation type="submission" date="2016-12" db="EMBL/GenBank/DDBJ databases">
        <title>The genomes of Aspergillus section Nigri reveals drivers in fungal speciation.</title>
        <authorList>
            <consortium name="DOE Joint Genome Institute"/>
            <person name="Vesth T.C."/>
            <person name="Nybo J."/>
            <person name="Theobald S."/>
            <person name="Brandl J."/>
            <person name="Frisvad J.C."/>
            <person name="Nielsen K.F."/>
            <person name="Lyhne E.K."/>
            <person name="Kogle M.E."/>
            <person name="Kuo A."/>
            <person name="Riley R."/>
            <person name="Clum A."/>
            <person name="Nolan M."/>
            <person name="Lipzen A."/>
            <person name="Salamov A."/>
            <person name="Henrissat B."/>
            <person name="Wiebenga A."/>
            <person name="De vries R.P."/>
            <person name="Grigoriev I.V."/>
            <person name="Mortensen U.H."/>
            <person name="Andersen M.R."/>
            <person name="Baker S.E."/>
        </authorList>
    </citation>
    <scope>NUCLEOTIDE SEQUENCE</scope>
    <source>
        <strain evidence="1">CBS 122712</strain>
    </source>
</reference>
<dbReference type="Proteomes" id="UP000246171">
    <property type="component" value="Unassembled WGS sequence"/>
</dbReference>
<dbReference type="VEuPathDB" id="FungiDB:BO83DRAFT_387670"/>
<proteinExistence type="predicted"/>
<dbReference type="AlphaFoldDB" id="A0A317VMU5"/>
<gene>
    <name evidence="1" type="ORF">BO83DRAFT_387670</name>
</gene>
<dbReference type="EMBL" id="MSFU01000009">
    <property type="protein sequence ID" value="PWY75653.1"/>
    <property type="molecule type" value="Genomic_DNA"/>
</dbReference>
<sequence length="139" mass="16020">MLKVIPYSSGPDEVYGQHLQASEALACTDDLPSEQETITGIIYWETCGWYPEYWHYLKALNTIFPGCDCEDWWEYLPITIGVWPKEHAVDLIFKNSVNDPAMAFGKLVMVCSHGNESNNMIWEEREDNGFYLLLCSRSQ</sequence>
<accession>A0A317VMU5</accession>
<protein>
    <submittedName>
        <fullName evidence="1">Uncharacterized protein</fullName>
    </submittedName>
</protein>
<name>A0A317VMU5_ASPEC</name>
<dbReference type="OrthoDB" id="2906425at2759"/>
<keyword evidence="2" id="KW-1185">Reference proteome</keyword>